<dbReference type="EMBL" id="CAXAMN010012669">
    <property type="protein sequence ID" value="CAK9038762.1"/>
    <property type="molecule type" value="Genomic_DNA"/>
</dbReference>
<gene>
    <name evidence="1" type="ORF">CCMP2556_LOCUS21153</name>
</gene>
<dbReference type="Gene3D" id="3.40.50.11350">
    <property type="match status" value="1"/>
</dbReference>
<name>A0ABP0LJ67_9DINO</name>
<sequence length="302" mass="34158">MLHKAMLRERVGKRVEAADVDFGAFSCVHFWIEDRGFGSEVNNLVSAAIACEEHGLACVVEDEVWNSGRLHTYLEAEPLILRRCPHAVCRPCDVRRDRRVATPGWFAVCKHASRVPFAKKSKYMRRIWRYTSETKKRIERLNEELRLPESFIAVQIRRGDKVAGNRKESVSTTGRDFAREALKHVTASCSVIVVCSDDRSAAEELAQAVLLTRGGGAPRAEVRWRQREDVPEHLRNGHWQADYNALSAKQRVAMTHEFLADVEVLRQASVCVCTFSSNVGRLVALLRDGPTVSMDIAEWTND</sequence>
<keyword evidence="2" id="KW-1185">Reference proteome</keyword>
<evidence type="ECO:0000313" key="1">
    <source>
        <dbReference type="EMBL" id="CAK9038762.1"/>
    </source>
</evidence>
<dbReference type="Proteomes" id="UP001642484">
    <property type="component" value="Unassembled WGS sequence"/>
</dbReference>
<proteinExistence type="predicted"/>
<organism evidence="1 2">
    <name type="scientific">Durusdinium trenchii</name>
    <dbReference type="NCBI Taxonomy" id="1381693"/>
    <lineage>
        <taxon>Eukaryota</taxon>
        <taxon>Sar</taxon>
        <taxon>Alveolata</taxon>
        <taxon>Dinophyceae</taxon>
        <taxon>Suessiales</taxon>
        <taxon>Symbiodiniaceae</taxon>
        <taxon>Durusdinium</taxon>
    </lineage>
</organism>
<protein>
    <submittedName>
        <fullName evidence="1">Uncharacterized protein</fullName>
    </submittedName>
</protein>
<reference evidence="1 2" key="1">
    <citation type="submission" date="2024-02" db="EMBL/GenBank/DDBJ databases">
        <authorList>
            <person name="Chen Y."/>
            <person name="Shah S."/>
            <person name="Dougan E. K."/>
            <person name="Thang M."/>
            <person name="Chan C."/>
        </authorList>
    </citation>
    <scope>NUCLEOTIDE SEQUENCE [LARGE SCALE GENOMIC DNA]</scope>
</reference>
<dbReference type="PANTHER" id="PTHR13132">
    <property type="entry name" value="ALPHA- 1,6 -FUCOSYLTRANSFERASE"/>
    <property type="match status" value="1"/>
</dbReference>
<accession>A0ABP0LJ67</accession>
<evidence type="ECO:0000313" key="2">
    <source>
        <dbReference type="Proteomes" id="UP001642484"/>
    </source>
</evidence>
<dbReference type="PANTHER" id="PTHR13132:SF29">
    <property type="entry name" value="ALPHA-(1,6)-FUCOSYLTRANSFERASE"/>
    <property type="match status" value="1"/>
</dbReference>
<comment type="caution">
    <text evidence="1">The sequence shown here is derived from an EMBL/GenBank/DDBJ whole genome shotgun (WGS) entry which is preliminary data.</text>
</comment>